<dbReference type="Proteomes" id="UP000698800">
    <property type="component" value="Unassembled WGS sequence"/>
</dbReference>
<protein>
    <submittedName>
        <fullName evidence="1">Uncharacterized protein</fullName>
    </submittedName>
</protein>
<organism evidence="1 2">
    <name type="scientific">Glutinoglossum americanum</name>
    <dbReference type="NCBI Taxonomy" id="1670608"/>
    <lineage>
        <taxon>Eukaryota</taxon>
        <taxon>Fungi</taxon>
        <taxon>Dikarya</taxon>
        <taxon>Ascomycota</taxon>
        <taxon>Pezizomycotina</taxon>
        <taxon>Geoglossomycetes</taxon>
        <taxon>Geoglossales</taxon>
        <taxon>Geoglossaceae</taxon>
        <taxon>Glutinoglossum</taxon>
    </lineage>
</organism>
<evidence type="ECO:0000313" key="2">
    <source>
        <dbReference type="Proteomes" id="UP000698800"/>
    </source>
</evidence>
<dbReference type="OrthoDB" id="5405016at2759"/>
<keyword evidence="2" id="KW-1185">Reference proteome</keyword>
<gene>
    <name evidence="1" type="ORF">FGG08_006240</name>
</gene>
<reference evidence="1" key="1">
    <citation type="submission" date="2021-03" db="EMBL/GenBank/DDBJ databases">
        <title>Comparative genomics and phylogenomic investigation of the class Geoglossomycetes provide insights into ecological specialization and systematics.</title>
        <authorList>
            <person name="Melie T."/>
            <person name="Pirro S."/>
            <person name="Miller A.N."/>
            <person name="Quandt A."/>
        </authorList>
    </citation>
    <scope>NUCLEOTIDE SEQUENCE</scope>
    <source>
        <strain evidence="1">GBOQ0MN5Z8</strain>
    </source>
</reference>
<dbReference type="EMBL" id="JAGHQL010000172">
    <property type="protein sequence ID" value="KAH0536938.1"/>
    <property type="molecule type" value="Genomic_DNA"/>
</dbReference>
<dbReference type="AlphaFoldDB" id="A0A9P8I3W5"/>
<accession>A0A9P8I3W5</accession>
<evidence type="ECO:0000313" key="1">
    <source>
        <dbReference type="EMBL" id="KAH0536938.1"/>
    </source>
</evidence>
<comment type="caution">
    <text evidence="1">The sequence shown here is derived from an EMBL/GenBank/DDBJ whole genome shotgun (WGS) entry which is preliminary data.</text>
</comment>
<proteinExistence type="predicted"/>
<name>A0A9P8I3W5_9PEZI</name>
<sequence length="145" mass="16809">MPDEAVFWIGFLAIISRSTLGHNYIRNNLEGLRFSLIDLANIKYYMFSPIAQRLRWPSWFGISSNTQGQSNAILHKLYRHIVEIQFTNDAEEPHDYGYPDVTEVDELTLCRKHEIQHKEMLGKIVMALSEAIDDLMKLRQGWGLG</sequence>